<proteinExistence type="predicted"/>
<evidence type="ECO:0000256" key="1">
    <source>
        <dbReference type="ARBA" id="ARBA00022679"/>
    </source>
</evidence>
<organism evidence="5 6">
    <name type="scientific">Vibrio fluvialis PG41</name>
    <dbReference type="NCBI Taxonomy" id="1336752"/>
    <lineage>
        <taxon>Bacteria</taxon>
        <taxon>Pseudomonadati</taxon>
        <taxon>Pseudomonadota</taxon>
        <taxon>Gammaproteobacteria</taxon>
        <taxon>Vibrionales</taxon>
        <taxon>Vibrionaceae</taxon>
        <taxon>Vibrio</taxon>
    </lineage>
</organism>
<dbReference type="EMBL" id="ASXS01000031">
    <property type="protein sequence ID" value="EPP19550.1"/>
    <property type="molecule type" value="Genomic_DNA"/>
</dbReference>
<feature type="domain" description="Glycosyltransferase subfamily 4-like N-terminal" evidence="4">
    <location>
        <begin position="865"/>
        <end position="1009"/>
    </location>
</feature>
<reference evidence="5 6" key="1">
    <citation type="journal article" date="2013" name="Gut Pathog.">
        <title>Evidence of a new metabolic capacity in an emerging diarrheal pathogen: lessons from the draft genomes of Vibrio fluvialis strains PG41 and I21563.</title>
        <authorList>
            <person name="Khatri I."/>
            <person name="Mahajan S."/>
            <person name="Dureja C."/>
            <person name="Subramanian S."/>
            <person name="Raychaudhuri S."/>
        </authorList>
    </citation>
    <scope>NUCLEOTIDE SEQUENCE [LARGE SCALE GENOMIC DNA]</scope>
    <source>
        <strain evidence="5 6">PG41</strain>
    </source>
</reference>
<feature type="domain" description="Glycosyl transferase family 1" evidence="2">
    <location>
        <begin position="1020"/>
        <end position="1148"/>
    </location>
</feature>
<dbReference type="PANTHER" id="PTHR46401">
    <property type="entry name" value="GLYCOSYLTRANSFERASE WBBK-RELATED"/>
    <property type="match status" value="1"/>
</dbReference>
<dbReference type="RefSeq" id="WP_020332405.1">
    <property type="nucleotide sequence ID" value="NZ_ASXS01000031.1"/>
</dbReference>
<dbReference type="InterPro" id="IPR001173">
    <property type="entry name" value="Glyco_trans_2-like"/>
</dbReference>
<evidence type="ECO:0000313" key="5">
    <source>
        <dbReference type="EMBL" id="EPP19550.1"/>
    </source>
</evidence>
<dbReference type="GO" id="GO:0009103">
    <property type="term" value="P:lipopolysaccharide biosynthetic process"/>
    <property type="evidence" value="ECO:0007669"/>
    <property type="project" value="TreeGrafter"/>
</dbReference>
<keyword evidence="1" id="KW-0808">Transferase</keyword>
<dbReference type="GO" id="GO:0016757">
    <property type="term" value="F:glycosyltransferase activity"/>
    <property type="evidence" value="ECO:0007669"/>
    <property type="project" value="InterPro"/>
</dbReference>
<evidence type="ECO:0000259" key="3">
    <source>
        <dbReference type="Pfam" id="PF00535"/>
    </source>
</evidence>
<evidence type="ECO:0000313" key="6">
    <source>
        <dbReference type="Proteomes" id="UP000014854"/>
    </source>
</evidence>
<dbReference type="PATRIC" id="fig|1336752.4.peg.4583"/>
<evidence type="ECO:0000259" key="2">
    <source>
        <dbReference type="Pfam" id="PF00534"/>
    </source>
</evidence>
<feature type="domain" description="Glycosyltransferase 2-like" evidence="3">
    <location>
        <begin position="8"/>
        <end position="121"/>
    </location>
</feature>
<dbReference type="AlphaFoldDB" id="S7JBI6"/>
<evidence type="ECO:0000259" key="4">
    <source>
        <dbReference type="Pfam" id="PF13439"/>
    </source>
</evidence>
<evidence type="ECO:0008006" key="7">
    <source>
        <dbReference type="Google" id="ProtNLM"/>
    </source>
</evidence>
<dbReference type="InterPro" id="IPR029044">
    <property type="entry name" value="Nucleotide-diphossugar_trans"/>
</dbReference>
<sequence>MINNKVGIVIVSYNAHKAVELTLSSLSRAYNETSYKVILIDNASNQEEQVLIKASFDRYADDENKNWLFIQEEKNRGFSGGNNVGIKKFLEDSEVDRICLLNSDVIVTDHWLDRLVEKNEDAVSAVTNKADSEQCVPCDYDFSLSDALGTDEIGVKESVYQAINQYSNKRYSDFQNSVFDSDVTFFCVLLNKSAIQKVGLLDETFFPGGYEDDDYCIRLKECGIEPKLCRDVFIHHWGSASFGQLQHTYFQEKADRNRSYLEEKHDITWAYRAERPFMSYFQDISFCFKNRDKIESFSFYDQRFIKELDLLVSSYVSESKAISKLVDTAIDKYNVQYNGDSNAFISIQSDWEYIKKQKTSALKEALSEMDLANFGKKIDAFLTNINACQLQTIKSYKFLCDNAPELVSGQSINELKISFWGKIKKAIKTIVNFKGVVFFGGYPSEDKLNDGYFQRIKAIDEQIQDRWRVYVGHNQDGHWWSIPTKQVISINIHGSIKYKFLARMLTLLLVLRCRKIYFHSVLRMHDSRFGYLMYFPFIKKAIDIHGVVPEEFRYYCDYYSACLYEKYEKIAVKNANIVLTVTDTMKQYLADKYRIDLQERGITLPIFQNANNDECHKSSDSERLKVIYAGGLHKWQQVDKMLSAIEQVRDKFKVYFFCPQPEEISKRLSSEAIESRNVEIGCKSSDELRHFYQCSDFGFILREDIIVNNVSCPTKLIEYLDYDIIPVIDTPKIGDFYDYGMEYVDILEFVKGNIPNEVQRREMILKNRDVVEKLKQSKVSGSDKLVKFFNNQFVPKGNMLRLAKKVKNYLRSSPRMTYVASKVWHKYKQITQIDVQTISQFDLSTVISDKDKFDVVVQVDNFVAGGLENVVIDVNTEFENAGLKCCLVVFGETGPALDKALQGGLRVVVMPFNDDVYKDFLRITSPKVVMTHYSLKGLETCKQLGIYTIQVIHNMYMWFSSQEKAIFKSASKYTDCYVSVSTIASDYAVKKLGLPEEKCIVIPNGVDLNKFSTLISEEERETLYQKLGLRKDDFIFLSVGSINHQKNSASLVRSFAKIAERAPKAKLVMVGPVYEQKVYQDVNEEISKHNLESRVIHVGHDSNVQKYYSIANVFVHSPFFEGAPLVVLEAIAATLPIITIETLIPDDLRDESHILTVKPHVDLFKFDRGITELSSSSLIENEFSQLMLRFYKDYPGLKINHGIDGYDKSKMFLRYIDLVKDKL</sequence>
<dbReference type="SUPFAM" id="SSF53756">
    <property type="entry name" value="UDP-Glycosyltransferase/glycogen phosphorylase"/>
    <property type="match status" value="2"/>
</dbReference>
<dbReference type="PANTHER" id="PTHR46401:SF2">
    <property type="entry name" value="GLYCOSYLTRANSFERASE WBBK-RELATED"/>
    <property type="match status" value="1"/>
</dbReference>
<protein>
    <recommendedName>
        <fullName evidence="7">Glycosyltransferase</fullName>
    </recommendedName>
</protein>
<dbReference type="Gene3D" id="3.40.50.2000">
    <property type="entry name" value="Glycogen Phosphorylase B"/>
    <property type="match status" value="4"/>
</dbReference>
<dbReference type="Pfam" id="PF00535">
    <property type="entry name" value="Glycos_transf_2"/>
    <property type="match status" value="1"/>
</dbReference>
<accession>S7JBI6</accession>
<dbReference type="InterPro" id="IPR001296">
    <property type="entry name" value="Glyco_trans_1"/>
</dbReference>
<dbReference type="Proteomes" id="UP000014854">
    <property type="component" value="Unassembled WGS sequence"/>
</dbReference>
<comment type="caution">
    <text evidence="5">The sequence shown here is derived from an EMBL/GenBank/DDBJ whole genome shotgun (WGS) entry which is preliminary data.</text>
</comment>
<gene>
    <name evidence="5" type="ORF">L910_3218</name>
</gene>
<dbReference type="SUPFAM" id="SSF53448">
    <property type="entry name" value="Nucleotide-diphospho-sugar transferases"/>
    <property type="match status" value="1"/>
</dbReference>
<dbReference type="Pfam" id="PF00534">
    <property type="entry name" value="Glycos_transf_1"/>
    <property type="match status" value="1"/>
</dbReference>
<name>S7JBI6_VIBFL</name>
<dbReference type="Gene3D" id="3.90.550.10">
    <property type="entry name" value="Spore Coat Polysaccharide Biosynthesis Protein SpsA, Chain A"/>
    <property type="match status" value="1"/>
</dbReference>
<dbReference type="InterPro" id="IPR028098">
    <property type="entry name" value="Glyco_trans_4-like_N"/>
</dbReference>
<dbReference type="Pfam" id="PF13439">
    <property type="entry name" value="Glyco_transf_4"/>
    <property type="match status" value="1"/>
</dbReference>